<evidence type="ECO:0000256" key="5">
    <source>
        <dbReference type="ARBA" id="ARBA00022833"/>
    </source>
</evidence>
<comment type="subcellular location">
    <subcellularLocation>
        <location evidence="1">Nucleus</location>
    </subcellularLocation>
</comment>
<keyword evidence="3" id="KW-0677">Repeat</keyword>
<comment type="caution">
    <text evidence="12">The sequence shown here is derived from an EMBL/GenBank/DDBJ whole genome shotgun (WGS) entry which is preliminary data.</text>
</comment>
<feature type="domain" description="C2H2-type" evidence="11">
    <location>
        <begin position="239"/>
        <end position="266"/>
    </location>
</feature>
<feature type="compositionally biased region" description="Basic residues" evidence="10">
    <location>
        <begin position="665"/>
        <end position="674"/>
    </location>
</feature>
<sequence length="674" mass="77870">MVHTEKNKERQQCPKCPLSFGDMRKFWQHVVLVHETQGDEDGGTSSNEENPRLDPRVNTMWITAEDGEPTCKECNKKFANVKGVKKHIKDIHLKLTFRECLRCGQKFRDTHNLNRHMKDVHSLSATDFPCSLCSIVYCSADGLFRHKRTVHGIRDLPATSGTPPTQCPYCSEIFYHQGFETHIRELHSEHYEEYLTSVMKKPQGTGRQPSTCQTCGLSFSDVQTLRRHITRVHDPSGKFQCSECGKHFGDQKELTTHLAMHQNAVMEPHIKAMLRSVFGTVCSPSMTCGICQTVVDSSVEAKLHLYVNHPDKFKEMIPSTPSGTGFVCTVCSVQQNTKEEMIQHMELYHQEENLPTCGICGHKELKERDMNYHYKRYHSEATRYVCDVCQESFTQKRELEKHVKREHTDEAGQCPYCPEKHIKVKMHVTKMHPERAVEYRKLVDQAIKEEREARKRFNQFLEGKNIRNRKRRVIDGDDSDSDSDKDEELSDDNNDGWNGEEGELEKKPIPSDCVVQQTKPVTLEKYKIEKKPEQPHVIEIQRIVPPAPDPEQILPDDCDGEDEQDIKPNVHALNEEQLQLQGEDEDEQIQEDAENEAEQIQEDEEEVELDEEEPRYLNLVLYRKTLAVEVERLNESEIKKWTSSASSSTTAKRKSPGNNQNAGPKTKKRRKRRY</sequence>
<gene>
    <name evidence="12" type="ORF">Ocin01_16732</name>
</gene>
<keyword evidence="8" id="KW-0539">Nucleus</keyword>
<feature type="domain" description="C2H2-type" evidence="11">
    <location>
        <begin position="69"/>
        <end position="92"/>
    </location>
</feature>
<evidence type="ECO:0000256" key="2">
    <source>
        <dbReference type="ARBA" id="ARBA00022723"/>
    </source>
</evidence>
<evidence type="ECO:0000256" key="7">
    <source>
        <dbReference type="ARBA" id="ARBA00023163"/>
    </source>
</evidence>
<keyword evidence="13" id="KW-1185">Reference proteome</keyword>
<name>A0A1D2MAC5_ORCCI</name>
<dbReference type="STRING" id="48709.A0A1D2MAC5"/>
<evidence type="ECO:0000313" key="13">
    <source>
        <dbReference type="Proteomes" id="UP000094527"/>
    </source>
</evidence>
<dbReference type="GO" id="GO:0005634">
    <property type="term" value="C:nucleus"/>
    <property type="evidence" value="ECO:0007669"/>
    <property type="project" value="UniProtKB-SubCell"/>
</dbReference>
<evidence type="ECO:0000256" key="1">
    <source>
        <dbReference type="ARBA" id="ARBA00004123"/>
    </source>
</evidence>
<keyword evidence="5" id="KW-0862">Zinc</keyword>
<evidence type="ECO:0000256" key="3">
    <source>
        <dbReference type="ARBA" id="ARBA00022737"/>
    </source>
</evidence>
<dbReference type="Pfam" id="PF00096">
    <property type="entry name" value="zf-C2H2"/>
    <property type="match status" value="5"/>
</dbReference>
<evidence type="ECO:0000256" key="8">
    <source>
        <dbReference type="ARBA" id="ARBA00023242"/>
    </source>
</evidence>
<proteinExistence type="predicted"/>
<feature type="domain" description="C2H2-type" evidence="11">
    <location>
        <begin position="210"/>
        <end position="238"/>
    </location>
</feature>
<feature type="compositionally biased region" description="Acidic residues" evidence="10">
    <location>
        <begin position="476"/>
        <end position="503"/>
    </location>
</feature>
<dbReference type="PANTHER" id="PTHR47772">
    <property type="entry name" value="ZINC FINGER PROTEIN 200"/>
    <property type="match status" value="1"/>
</dbReference>
<keyword evidence="2" id="KW-0479">Metal-binding</keyword>
<feature type="region of interest" description="Disordered" evidence="10">
    <location>
        <begin position="472"/>
        <end position="510"/>
    </location>
</feature>
<dbReference type="InterPro" id="IPR050636">
    <property type="entry name" value="C2H2-ZF_domain-containing"/>
</dbReference>
<dbReference type="PROSITE" id="PS50157">
    <property type="entry name" value="ZINC_FINGER_C2H2_2"/>
    <property type="match status" value="6"/>
</dbReference>
<feature type="region of interest" description="Disordered" evidence="10">
    <location>
        <begin position="579"/>
        <end position="614"/>
    </location>
</feature>
<evidence type="ECO:0000256" key="9">
    <source>
        <dbReference type="PROSITE-ProRule" id="PRU00042"/>
    </source>
</evidence>
<keyword evidence="6" id="KW-0805">Transcription regulation</keyword>
<feature type="compositionally biased region" description="Acidic residues" evidence="10">
    <location>
        <begin position="554"/>
        <end position="564"/>
    </location>
</feature>
<feature type="domain" description="C2H2-type" evidence="11">
    <location>
        <begin position="128"/>
        <end position="151"/>
    </location>
</feature>
<protein>
    <submittedName>
        <fullName evidence="12">Putative zinc finger protein</fullName>
    </submittedName>
</protein>
<keyword evidence="4 9" id="KW-0863">Zinc-finger</keyword>
<dbReference type="Gene3D" id="3.30.160.60">
    <property type="entry name" value="Classic Zinc Finger"/>
    <property type="match status" value="5"/>
</dbReference>
<dbReference type="AlphaFoldDB" id="A0A1D2MAC5"/>
<accession>A0A1D2MAC5</accession>
<dbReference type="Proteomes" id="UP000094527">
    <property type="component" value="Unassembled WGS sequence"/>
</dbReference>
<evidence type="ECO:0000256" key="4">
    <source>
        <dbReference type="ARBA" id="ARBA00022771"/>
    </source>
</evidence>
<dbReference type="InterPro" id="IPR013087">
    <property type="entry name" value="Znf_C2H2_type"/>
</dbReference>
<evidence type="ECO:0000259" key="11">
    <source>
        <dbReference type="PROSITE" id="PS50157"/>
    </source>
</evidence>
<feature type="compositionally biased region" description="Acidic residues" evidence="10">
    <location>
        <begin position="582"/>
        <end position="613"/>
    </location>
</feature>
<dbReference type="PROSITE" id="PS00028">
    <property type="entry name" value="ZINC_FINGER_C2H2_1"/>
    <property type="match status" value="6"/>
</dbReference>
<dbReference type="EMBL" id="LJIJ01002276">
    <property type="protein sequence ID" value="ODM89948.1"/>
    <property type="molecule type" value="Genomic_DNA"/>
</dbReference>
<dbReference type="SMART" id="SM00355">
    <property type="entry name" value="ZnF_C2H2"/>
    <property type="match status" value="12"/>
</dbReference>
<feature type="region of interest" description="Disordered" evidence="10">
    <location>
        <begin position="544"/>
        <end position="565"/>
    </location>
</feature>
<dbReference type="PANTHER" id="PTHR47772:SF1">
    <property type="entry name" value="ZINC FINGER PROTEIN 200"/>
    <property type="match status" value="1"/>
</dbReference>
<dbReference type="InterPro" id="IPR036236">
    <property type="entry name" value="Znf_C2H2_sf"/>
</dbReference>
<evidence type="ECO:0000313" key="12">
    <source>
        <dbReference type="EMBL" id="ODM89948.1"/>
    </source>
</evidence>
<reference evidence="12 13" key="1">
    <citation type="journal article" date="2016" name="Genome Biol. Evol.">
        <title>Gene Family Evolution Reflects Adaptation to Soil Environmental Stressors in the Genome of the Collembolan Orchesella cincta.</title>
        <authorList>
            <person name="Faddeeva-Vakhrusheva A."/>
            <person name="Derks M.F."/>
            <person name="Anvar S.Y."/>
            <person name="Agamennone V."/>
            <person name="Suring W."/>
            <person name="Smit S."/>
            <person name="van Straalen N.M."/>
            <person name="Roelofs D."/>
        </authorList>
    </citation>
    <scope>NUCLEOTIDE SEQUENCE [LARGE SCALE GENOMIC DNA]</scope>
    <source>
        <tissue evidence="12">Mixed pool</tissue>
    </source>
</reference>
<organism evidence="12 13">
    <name type="scientific">Orchesella cincta</name>
    <name type="common">Springtail</name>
    <name type="synonym">Podura cincta</name>
    <dbReference type="NCBI Taxonomy" id="48709"/>
    <lineage>
        <taxon>Eukaryota</taxon>
        <taxon>Metazoa</taxon>
        <taxon>Ecdysozoa</taxon>
        <taxon>Arthropoda</taxon>
        <taxon>Hexapoda</taxon>
        <taxon>Collembola</taxon>
        <taxon>Entomobryomorpha</taxon>
        <taxon>Entomobryoidea</taxon>
        <taxon>Orchesellidae</taxon>
        <taxon>Orchesellinae</taxon>
        <taxon>Orchesella</taxon>
    </lineage>
</organism>
<dbReference type="GO" id="GO:0008270">
    <property type="term" value="F:zinc ion binding"/>
    <property type="evidence" value="ECO:0007669"/>
    <property type="project" value="UniProtKB-KW"/>
</dbReference>
<evidence type="ECO:0000256" key="6">
    <source>
        <dbReference type="ARBA" id="ARBA00023015"/>
    </source>
</evidence>
<evidence type="ECO:0000256" key="10">
    <source>
        <dbReference type="SAM" id="MobiDB-lite"/>
    </source>
</evidence>
<feature type="domain" description="C2H2-type" evidence="11">
    <location>
        <begin position="384"/>
        <end position="412"/>
    </location>
</feature>
<dbReference type="OrthoDB" id="6077919at2759"/>
<dbReference type="SUPFAM" id="SSF57667">
    <property type="entry name" value="beta-beta-alpha zinc fingers"/>
    <property type="match status" value="4"/>
</dbReference>
<feature type="domain" description="C2H2-type" evidence="11">
    <location>
        <begin position="98"/>
        <end position="126"/>
    </location>
</feature>
<feature type="region of interest" description="Disordered" evidence="10">
    <location>
        <begin position="633"/>
        <end position="674"/>
    </location>
</feature>
<keyword evidence="7" id="KW-0804">Transcription</keyword>